<sequence>MFMASTTTNEVDGHLDDSGFDKIVNVVEEEQGEKRFKHDPHPDISPSDAETPTEAQITGQPTPRGRRRKLPPLETLPLTFKHHFRLDKTTSDEDDDPSLTTERIEYLNKLLFGDIVTKPFAQPFLEPLKDLFLSHPEYASQIRHPINLIFIKENLTNHAYQDNIDDLIIDLFILIDNCFHFNMSGSSVSQDGEAFQQALVNRMKESNLFTNAQITFLEATHPNKYENYLTTSRSLDKPNGSMPQRNKYVENRLLPDRRIPRSTDSFEAFLPLIDQLPPYPQQQTDSLFTQLHSLPSNAYDQIVQMIRKYSLHCGIDVDAETIQFSMSDLDPKLLQFIHRLALGYFFTFPTPCYRYIAFLLVLFAIRVDLRIFYPTFYFYLLSILMDKFFKKASTATETNKSPHNQSPSIPSQASHNSLSSPSSTSPQSSTPLVNRHSTPLITPQPNKQKFIRDDDSSEDTIVTKPKQIKLSSKVKPVTSLVSRPRPKMKARTTTTLQTASPRKNMQTGSNNYPMSVSKHLVSTSAPALTHYPIDDARVPFILPKDVVLIRGLSSNFKLPQSLISDALDVCFSTSFLQKILLLPNMDMDILEQSLTSDELPDAFSRIMASLLRRLIEEWRGDVADYVEDEIHHDDYPAELRKRQKRALDTLRSMTRCVTAKYWVVPLSLFLSVFDLYYDSEGAIDVKRLRLLLEGMPSDKIDAFCAQLEAEEQKMRQEEDSSHPNSDQAISDESKESNESTDESSVLSDFEYPEWALSHRPSQRRITPQMGPRTSHLRDKMDSPVMNKDPMDEPSDFEEMALLSPTSPGFQAMIPDTATILSQNEPANLERLSGGGPGRYPQRSSRTPSIGEKKEREKERRAEERRERERRRKEREETSDDNSDDEEEDEDEEDSSEPAPRRRGTASKPRQKKQSSSDSSDSEDDDDDDDEEEEEEEEEESEESSVAQKRRSDRLREKNVIEESIREERQRQKRQNAIEQEITQLIRANPNLRKTIQKSHLHLKDVALQLSLEIGGPIEKNTSGRMTRKQLQRETTIIQKIEEMAANSGQLPSGADSPLEAFVPTDLTIDSQPLPEKMNHELRALFDSHSAQPLSQTSRRNEQAQQKPQKPAPQPKKQKKTEESSSEEEEEEESDLDLNDDVCMLCKKASGELLCCDGICLHSYHADCLALSNSLPTKKKGRKKEGDYQDEKWFCPECTAALSLKKDRLLQLESGVPSDPTFITPHPSLFIDPQTGTAMDELTCLSPAKFDPPQDITVPPIASAGFLRLSMKERLSLVGFVIRLVMQTESIRDIVHDQVEKEANKRRMNTHKVETLRREVKETRARLKETKEQLAELEKQIISDGYEFNQQTEEPTEAPEAQNPPRPPSSKSPKPKKKTSSTTPKPKLDAKEHKQYKEWTSRNAQQERLSAKLETLIFQFSQAEAKYEGKLLENTLHDKWRKDEKRKDDKRRDGKGDRQLMEEKSSGPLGWVAVNGTILSAHQLGMDRYGRSYFNFPFSKGLVYVFDGGIGMVSQKMGEPVEIRREADRWSVWMLDDRIQTKPDEKQEFPKKEEEGSQSLMIVDHVDEPAPVPSPTPTPSSRQICVRASGWSYFVATSSVLSSLIESLDGRGIQERSLKATLKMEEGWLVREGELEQKSREKKSNPRVLRSHR</sequence>
<dbReference type="PROSITE" id="PS50014">
    <property type="entry name" value="BROMODOMAIN_2"/>
    <property type="match status" value="1"/>
</dbReference>
<reference evidence="16 17" key="1">
    <citation type="journal article" date="2022" name="bioRxiv">
        <title>Genomics of Preaxostyla Flagellates Illuminates Evolutionary Transitions and the Path Towards Mitochondrial Loss.</title>
        <authorList>
            <person name="Novak L.V.F."/>
            <person name="Treitli S.C."/>
            <person name="Pyrih J."/>
            <person name="Halakuc P."/>
            <person name="Pipaliya S.V."/>
            <person name="Vacek V."/>
            <person name="Brzon O."/>
            <person name="Soukal P."/>
            <person name="Eme L."/>
            <person name="Dacks J.B."/>
            <person name="Karnkowska A."/>
            <person name="Elias M."/>
            <person name="Hampl V."/>
        </authorList>
    </citation>
    <scope>NUCLEOTIDE SEQUENCE [LARGE SCALE GENOMIC DNA]</scope>
    <source>
        <strain evidence="16">NAU3</strain>
        <tissue evidence="16">Gut</tissue>
    </source>
</reference>
<dbReference type="Pfam" id="PF00439">
    <property type="entry name" value="Bromodomain"/>
    <property type="match status" value="1"/>
</dbReference>
<dbReference type="Gene3D" id="3.30.40.10">
    <property type="entry name" value="Zinc/RING finger domain, C3HC4 (zinc finger)"/>
    <property type="match status" value="1"/>
</dbReference>
<keyword evidence="5" id="KW-0805">Transcription regulation</keyword>
<dbReference type="InterPro" id="IPR001965">
    <property type="entry name" value="Znf_PHD"/>
</dbReference>
<feature type="transmembrane region" description="Helical" evidence="13">
    <location>
        <begin position="371"/>
        <end position="389"/>
    </location>
</feature>
<dbReference type="SMART" id="SM00249">
    <property type="entry name" value="PHD"/>
    <property type="match status" value="1"/>
</dbReference>
<dbReference type="InterPro" id="IPR019787">
    <property type="entry name" value="Znf_PHD-finger"/>
</dbReference>
<dbReference type="PROSITE" id="PS01359">
    <property type="entry name" value="ZF_PHD_1"/>
    <property type="match status" value="1"/>
</dbReference>
<keyword evidence="2" id="KW-0479">Metal-binding</keyword>
<keyword evidence="8" id="KW-0539">Nucleus</keyword>
<evidence type="ECO:0000259" key="14">
    <source>
        <dbReference type="PROSITE" id="PS50014"/>
    </source>
</evidence>
<evidence type="ECO:0000313" key="17">
    <source>
        <dbReference type="Proteomes" id="UP001281761"/>
    </source>
</evidence>
<dbReference type="Proteomes" id="UP001281761">
    <property type="component" value="Unassembled WGS sequence"/>
</dbReference>
<feature type="region of interest" description="Disordered" evidence="12">
    <location>
        <begin position="711"/>
        <end position="975"/>
    </location>
</feature>
<dbReference type="Pfam" id="PF15613">
    <property type="entry name" value="WSD"/>
    <property type="match status" value="1"/>
</dbReference>
<feature type="domain" description="PHD-type" evidence="15">
    <location>
        <begin position="1139"/>
        <end position="1200"/>
    </location>
</feature>
<evidence type="ECO:0000256" key="11">
    <source>
        <dbReference type="SAM" id="Coils"/>
    </source>
</evidence>
<feature type="compositionally biased region" description="Basic residues" evidence="12">
    <location>
        <begin position="900"/>
        <end position="912"/>
    </location>
</feature>
<feature type="region of interest" description="Disordered" evidence="12">
    <location>
        <begin position="1441"/>
        <end position="1464"/>
    </location>
</feature>
<dbReference type="InterPro" id="IPR001487">
    <property type="entry name" value="Bromodomain"/>
</dbReference>
<evidence type="ECO:0000256" key="8">
    <source>
        <dbReference type="ARBA" id="ARBA00023242"/>
    </source>
</evidence>
<evidence type="ECO:0000259" key="15">
    <source>
        <dbReference type="PROSITE" id="PS50016"/>
    </source>
</evidence>
<feature type="compositionally biased region" description="Basic and acidic residues" evidence="12">
    <location>
        <begin position="850"/>
        <end position="866"/>
    </location>
</feature>
<dbReference type="PANTHER" id="PTHR23216">
    <property type="entry name" value="NUCLEOLAR AND COILED-BODY PHOSPHOPROTEIN 1"/>
    <property type="match status" value="1"/>
</dbReference>
<dbReference type="PROSITE" id="PS50016">
    <property type="entry name" value="ZF_PHD_2"/>
    <property type="match status" value="1"/>
</dbReference>
<dbReference type="InterPro" id="IPR036427">
    <property type="entry name" value="Bromodomain-like_sf"/>
</dbReference>
<feature type="compositionally biased region" description="Basic and acidic residues" evidence="12">
    <location>
        <begin position="32"/>
        <end position="42"/>
    </location>
</feature>
<gene>
    <name evidence="16" type="ORF">BLNAU_12751</name>
</gene>
<comment type="caution">
    <text evidence="16">The sequence shown here is derived from an EMBL/GenBank/DDBJ whole genome shotgun (WGS) entry which is preliminary data.</text>
</comment>
<dbReference type="SUPFAM" id="SSF57903">
    <property type="entry name" value="FYVE/PHD zinc finger"/>
    <property type="match status" value="1"/>
</dbReference>
<keyword evidence="13" id="KW-0472">Membrane</keyword>
<feature type="compositionally biased region" description="Polar residues" evidence="12">
    <location>
        <begin position="491"/>
        <end position="510"/>
    </location>
</feature>
<protein>
    <submittedName>
        <fullName evidence="16">Uncharacterized protein</fullName>
    </submittedName>
</protein>
<keyword evidence="3 10" id="KW-0863">Zinc-finger</keyword>
<feature type="compositionally biased region" description="Polar residues" evidence="12">
    <location>
        <begin position="48"/>
        <end position="61"/>
    </location>
</feature>
<dbReference type="InterPro" id="IPR039191">
    <property type="entry name" value="Nopp140-like"/>
</dbReference>
<evidence type="ECO:0000256" key="13">
    <source>
        <dbReference type="SAM" id="Phobius"/>
    </source>
</evidence>
<evidence type="ECO:0000256" key="10">
    <source>
        <dbReference type="PROSITE-ProRule" id="PRU00146"/>
    </source>
</evidence>
<evidence type="ECO:0000256" key="12">
    <source>
        <dbReference type="SAM" id="MobiDB-lite"/>
    </source>
</evidence>
<feature type="compositionally biased region" description="Low complexity" evidence="12">
    <location>
        <begin position="410"/>
        <end position="432"/>
    </location>
</feature>
<evidence type="ECO:0000256" key="3">
    <source>
        <dbReference type="ARBA" id="ARBA00022771"/>
    </source>
</evidence>
<dbReference type="SUPFAM" id="SSF47370">
    <property type="entry name" value="Bromodomain"/>
    <property type="match status" value="1"/>
</dbReference>
<feature type="region of interest" description="Disordered" evidence="12">
    <location>
        <begin position="1089"/>
        <end position="1135"/>
    </location>
</feature>
<dbReference type="InterPro" id="IPR011011">
    <property type="entry name" value="Znf_FYVE_PHD"/>
</dbReference>
<feature type="coiled-coil region" evidence="11">
    <location>
        <begin position="1312"/>
        <end position="1339"/>
    </location>
</feature>
<feature type="compositionally biased region" description="Basic and acidic residues" evidence="12">
    <location>
        <begin position="1633"/>
        <end position="1643"/>
    </location>
</feature>
<feature type="compositionally biased region" description="Acidic residues" evidence="12">
    <location>
        <begin position="919"/>
        <end position="942"/>
    </location>
</feature>
<name>A0ABQ9XIT5_9EUKA</name>
<evidence type="ECO:0000256" key="2">
    <source>
        <dbReference type="ARBA" id="ARBA00022723"/>
    </source>
</evidence>
<dbReference type="Gene3D" id="1.20.920.10">
    <property type="entry name" value="Bromodomain-like"/>
    <property type="match status" value="1"/>
</dbReference>
<organism evidence="16 17">
    <name type="scientific">Blattamonas nauphoetae</name>
    <dbReference type="NCBI Taxonomy" id="2049346"/>
    <lineage>
        <taxon>Eukaryota</taxon>
        <taxon>Metamonada</taxon>
        <taxon>Preaxostyla</taxon>
        <taxon>Oxymonadida</taxon>
        <taxon>Blattamonas</taxon>
    </lineage>
</organism>
<feature type="region of interest" description="Disordered" evidence="12">
    <location>
        <begin position="1633"/>
        <end position="1652"/>
    </location>
</feature>
<feature type="compositionally biased region" description="Acidic residues" evidence="12">
    <location>
        <begin position="1123"/>
        <end position="1135"/>
    </location>
</feature>
<keyword evidence="6 9" id="KW-0103">Bromodomain</keyword>
<feature type="transmembrane region" description="Helical" evidence="13">
    <location>
        <begin position="342"/>
        <end position="365"/>
    </location>
</feature>
<evidence type="ECO:0000256" key="7">
    <source>
        <dbReference type="ARBA" id="ARBA00023163"/>
    </source>
</evidence>
<dbReference type="SMART" id="SM00297">
    <property type="entry name" value="BROMO"/>
    <property type="match status" value="1"/>
</dbReference>
<dbReference type="InterPro" id="IPR028941">
    <property type="entry name" value="WHIM2_dom"/>
</dbReference>
<proteinExistence type="predicted"/>
<dbReference type="PANTHER" id="PTHR23216:SF1">
    <property type="entry name" value="NUCLEOLAR AND COILED-BODY PHOSPHOPROTEIN 1"/>
    <property type="match status" value="1"/>
</dbReference>
<accession>A0ABQ9XIT5</accession>
<feature type="compositionally biased region" description="Polar residues" evidence="12">
    <location>
        <begin position="435"/>
        <end position="447"/>
    </location>
</feature>
<keyword evidence="7" id="KW-0804">Transcription</keyword>
<evidence type="ECO:0000256" key="5">
    <source>
        <dbReference type="ARBA" id="ARBA00023015"/>
    </source>
</evidence>
<evidence type="ECO:0000256" key="1">
    <source>
        <dbReference type="ARBA" id="ARBA00004123"/>
    </source>
</evidence>
<feature type="region of interest" description="Disordered" evidence="12">
    <location>
        <begin position="397"/>
        <end position="510"/>
    </location>
</feature>
<comment type="subcellular location">
    <subcellularLocation>
        <location evidence="1">Nucleus</location>
    </subcellularLocation>
</comment>
<evidence type="ECO:0000256" key="9">
    <source>
        <dbReference type="PROSITE-ProRule" id="PRU00035"/>
    </source>
</evidence>
<evidence type="ECO:0000313" key="16">
    <source>
        <dbReference type="EMBL" id="KAK2952341.1"/>
    </source>
</evidence>
<feature type="compositionally biased region" description="Basic and acidic residues" evidence="12">
    <location>
        <begin position="953"/>
        <end position="969"/>
    </location>
</feature>
<feature type="compositionally biased region" description="Basic and acidic residues" evidence="12">
    <location>
        <begin position="711"/>
        <end position="721"/>
    </location>
</feature>
<dbReference type="InterPro" id="IPR019786">
    <property type="entry name" value="Zinc_finger_PHD-type_CS"/>
</dbReference>
<feature type="domain" description="Bromo" evidence="14">
    <location>
        <begin position="116"/>
        <end position="189"/>
    </location>
</feature>
<feature type="compositionally biased region" description="Acidic residues" evidence="12">
    <location>
        <begin position="876"/>
        <end position="895"/>
    </location>
</feature>
<feature type="compositionally biased region" description="Polar residues" evidence="12">
    <location>
        <begin position="397"/>
        <end position="409"/>
    </location>
</feature>
<feature type="region of interest" description="Disordered" evidence="12">
    <location>
        <begin position="27"/>
        <end position="72"/>
    </location>
</feature>
<keyword evidence="4" id="KW-0862">Zinc</keyword>
<dbReference type="CDD" id="cd04369">
    <property type="entry name" value="Bromodomain"/>
    <property type="match status" value="1"/>
</dbReference>
<keyword evidence="17" id="KW-1185">Reference proteome</keyword>
<dbReference type="Pfam" id="PF00628">
    <property type="entry name" value="PHD"/>
    <property type="match status" value="1"/>
</dbReference>
<feature type="region of interest" description="Disordered" evidence="12">
    <location>
        <begin position="1349"/>
        <end position="1404"/>
    </location>
</feature>
<evidence type="ECO:0000256" key="6">
    <source>
        <dbReference type="ARBA" id="ARBA00023117"/>
    </source>
</evidence>
<keyword evidence="13" id="KW-0812">Transmembrane</keyword>
<evidence type="ECO:0000256" key="4">
    <source>
        <dbReference type="ARBA" id="ARBA00022833"/>
    </source>
</evidence>
<dbReference type="EMBL" id="JARBJD010000105">
    <property type="protein sequence ID" value="KAK2952341.1"/>
    <property type="molecule type" value="Genomic_DNA"/>
</dbReference>
<keyword evidence="11" id="KW-0175">Coiled coil</keyword>
<feature type="compositionally biased region" description="Basic and acidic residues" evidence="12">
    <location>
        <begin position="1385"/>
        <end position="1399"/>
    </location>
</feature>
<keyword evidence="13" id="KW-1133">Transmembrane helix</keyword>
<dbReference type="InterPro" id="IPR013083">
    <property type="entry name" value="Znf_RING/FYVE/PHD"/>
</dbReference>